<evidence type="ECO:0000256" key="1">
    <source>
        <dbReference type="ARBA" id="ARBA00004448"/>
    </source>
</evidence>
<dbReference type="Pfam" id="PF00119">
    <property type="entry name" value="ATP-synt_A"/>
    <property type="match status" value="1"/>
</dbReference>
<dbReference type="AlphaFoldDB" id="A0A9E8Z1R9"/>
<evidence type="ECO:0000256" key="5">
    <source>
        <dbReference type="ARBA" id="ARBA00022692"/>
    </source>
</evidence>
<geneLocation type="mitochondrion" evidence="13"/>
<evidence type="ECO:0000256" key="9">
    <source>
        <dbReference type="ARBA" id="ARBA00023136"/>
    </source>
</evidence>
<feature type="transmembrane region" description="Helical" evidence="12">
    <location>
        <begin position="95"/>
        <end position="115"/>
    </location>
</feature>
<evidence type="ECO:0000256" key="10">
    <source>
        <dbReference type="ARBA" id="ARBA00023310"/>
    </source>
</evidence>
<dbReference type="GO" id="GO:0005743">
    <property type="term" value="C:mitochondrial inner membrane"/>
    <property type="evidence" value="ECO:0007669"/>
    <property type="project" value="UniProtKB-SubCell"/>
</dbReference>
<dbReference type="HAMAP" id="MF_01393">
    <property type="entry name" value="ATP_synth_a_bact"/>
    <property type="match status" value="1"/>
</dbReference>
<feature type="transmembrane region" description="Helical" evidence="12">
    <location>
        <begin position="121"/>
        <end position="142"/>
    </location>
</feature>
<dbReference type="GO" id="GO:0045259">
    <property type="term" value="C:proton-transporting ATP synthase complex"/>
    <property type="evidence" value="ECO:0007669"/>
    <property type="project" value="UniProtKB-KW"/>
</dbReference>
<dbReference type="NCBIfam" id="TIGR01131">
    <property type="entry name" value="ATP_synt_6_or_A"/>
    <property type="match status" value="1"/>
</dbReference>
<dbReference type="PANTHER" id="PTHR11410:SF0">
    <property type="entry name" value="ATP SYNTHASE SUBUNIT A"/>
    <property type="match status" value="1"/>
</dbReference>
<dbReference type="CDD" id="cd00310">
    <property type="entry name" value="ATP-synt_Fo_a_6"/>
    <property type="match status" value="1"/>
</dbReference>
<evidence type="ECO:0000256" key="12">
    <source>
        <dbReference type="SAM" id="Phobius"/>
    </source>
</evidence>
<evidence type="ECO:0000256" key="3">
    <source>
        <dbReference type="ARBA" id="ARBA00022448"/>
    </source>
</evidence>
<feature type="transmembrane region" description="Helical" evidence="12">
    <location>
        <begin position="214"/>
        <end position="232"/>
    </location>
</feature>
<keyword evidence="10" id="KW-0066">ATP synthesis</keyword>
<comment type="subcellular location">
    <subcellularLocation>
        <location evidence="1 11">Mitochondrion inner membrane</location>
        <topology evidence="1 11">Multi-pass membrane protein</topology>
    </subcellularLocation>
</comment>
<evidence type="ECO:0000256" key="7">
    <source>
        <dbReference type="ARBA" id="ARBA00022989"/>
    </source>
</evidence>
<keyword evidence="7 12" id="KW-1133">Transmembrane helix</keyword>
<feature type="transmembrane region" description="Helical" evidence="12">
    <location>
        <begin position="238"/>
        <end position="256"/>
    </location>
</feature>
<accession>A0A9E8Z1R9</accession>
<evidence type="ECO:0000256" key="8">
    <source>
        <dbReference type="ARBA" id="ARBA00023065"/>
    </source>
</evidence>
<evidence type="ECO:0000256" key="11">
    <source>
        <dbReference type="RuleBase" id="RU004450"/>
    </source>
</evidence>
<proteinExistence type="inferred from homology"/>
<keyword evidence="9 12" id="KW-0472">Membrane</keyword>
<dbReference type="InterPro" id="IPR045083">
    <property type="entry name" value="ATP_synth_F0_asu_bact/mt"/>
</dbReference>
<keyword evidence="5 12" id="KW-0812">Transmembrane</keyword>
<reference evidence="13" key="1">
    <citation type="submission" date="2022-04" db="EMBL/GenBank/DDBJ databases">
        <title>A new insight into Amicula, a genus of tiny marine littoral diatoms with the description of two new tropical species and the largest mitogenome known for a stramenopile.</title>
        <authorList>
            <person name="Gastineau R."/>
            <person name="Li C."/>
            <person name="Ashworth M.P."/>
            <person name="Witkowski A."/>
            <person name="Turmel M."/>
            <person name="Gorecka E."/>
            <person name="Frankovich T.A."/>
            <person name="Wachnicka A."/>
            <person name="Lobban C.S."/>
            <person name="Theriot E.C."/>
            <person name="Otis C."/>
            <person name="Dabek P."/>
            <person name="Binczewska A."/>
            <person name="Lemieux C."/>
        </authorList>
    </citation>
    <scope>NUCLEOTIDE SEQUENCE</scope>
    <source>
        <strain evidence="13">GU52X-4 cfCalB7</strain>
    </source>
</reference>
<sequence>MTYLLHAPLEQFNILLVSQIKILNFDLSLTNFFLMNVLTLLSFIIVIYFSSSNENELKENSLFFCPNSWQKFIEFISEATAQLVSDIIMVGNTKYFPLISVLFNFIFFSNLLGLIPYSFTVTSHLIITFTLSFSIFIGINITTVRKYKMKAFSLFLPANTSFILALLLVPIEFISYIAKPISLGVRLFINLMAGHSLLKVIMGFSWSMLVLENLVSFGLITPMIITVILFGLELGVALIQTYVFVILTCIYIRFLYNLHVRTIQTYL</sequence>
<keyword evidence="4" id="KW-0138">CF(0)</keyword>
<protein>
    <recommendedName>
        <fullName evidence="11">ATP synthase subunit a</fullName>
    </recommendedName>
</protein>
<keyword evidence="3" id="KW-0813">Transport</keyword>
<keyword evidence="6" id="KW-0375">Hydrogen ion transport</keyword>
<dbReference type="PANTHER" id="PTHR11410">
    <property type="entry name" value="ATP SYNTHASE SUBUNIT A"/>
    <property type="match status" value="1"/>
</dbReference>
<evidence type="ECO:0000256" key="2">
    <source>
        <dbReference type="ARBA" id="ARBA00006810"/>
    </source>
</evidence>
<dbReference type="SUPFAM" id="SSF81336">
    <property type="entry name" value="F1F0 ATP synthase subunit A"/>
    <property type="match status" value="1"/>
</dbReference>
<feature type="transmembrane region" description="Helical" evidence="12">
    <location>
        <begin position="183"/>
        <end position="202"/>
    </location>
</feature>
<keyword evidence="8" id="KW-0406">Ion transport</keyword>
<evidence type="ECO:0000256" key="6">
    <source>
        <dbReference type="ARBA" id="ARBA00022781"/>
    </source>
</evidence>
<name>A0A9E8Z1R9_9STRA</name>
<gene>
    <name evidence="13" type="primary">atp6</name>
</gene>
<feature type="transmembrane region" description="Helical" evidence="12">
    <location>
        <begin position="32"/>
        <end position="50"/>
    </location>
</feature>
<dbReference type="Gene3D" id="1.20.120.220">
    <property type="entry name" value="ATP synthase, F0 complex, subunit A"/>
    <property type="match status" value="1"/>
</dbReference>
<dbReference type="InterPro" id="IPR000568">
    <property type="entry name" value="ATP_synth_F0_asu"/>
</dbReference>
<dbReference type="FunFam" id="1.20.120.220:FF:000003">
    <property type="entry name" value="ATP synthase subunit a"/>
    <property type="match status" value="1"/>
</dbReference>
<dbReference type="EMBL" id="ON390794">
    <property type="protein sequence ID" value="WAK85001.1"/>
    <property type="molecule type" value="Genomic_DNA"/>
</dbReference>
<dbReference type="InterPro" id="IPR035908">
    <property type="entry name" value="F0_ATP_A_sf"/>
</dbReference>
<evidence type="ECO:0000256" key="4">
    <source>
        <dbReference type="ARBA" id="ARBA00022547"/>
    </source>
</evidence>
<organism evidence="13">
    <name type="scientific">Amicula sp. isolate GU52X-4 cfCalB7</name>
    <dbReference type="NCBI Taxonomy" id="3003489"/>
    <lineage>
        <taxon>Eukaryota</taxon>
        <taxon>Sar</taxon>
        <taxon>Stramenopiles</taxon>
        <taxon>Ochrophyta</taxon>
        <taxon>Bacillariophyta</taxon>
        <taxon>Bacillariophyceae</taxon>
        <taxon>Bacillariophycidae</taxon>
        <taxon>Naviculales</taxon>
        <taxon>Naviculaceae</taxon>
        <taxon>Amicula</taxon>
    </lineage>
</organism>
<dbReference type="GO" id="GO:0046933">
    <property type="term" value="F:proton-transporting ATP synthase activity, rotational mechanism"/>
    <property type="evidence" value="ECO:0007669"/>
    <property type="project" value="TreeGrafter"/>
</dbReference>
<keyword evidence="13" id="KW-0496">Mitochondrion</keyword>
<feature type="transmembrane region" description="Helical" evidence="12">
    <location>
        <begin position="154"/>
        <end position="177"/>
    </location>
</feature>
<comment type="similarity">
    <text evidence="2">Belongs to the ATPase A chain family.</text>
</comment>
<evidence type="ECO:0000313" key="13">
    <source>
        <dbReference type="EMBL" id="WAK85001.1"/>
    </source>
</evidence>
<dbReference type="PRINTS" id="PR00123">
    <property type="entry name" value="ATPASEA"/>
</dbReference>